<dbReference type="Proteomes" id="UP001163846">
    <property type="component" value="Unassembled WGS sequence"/>
</dbReference>
<keyword evidence="2" id="KW-1185">Reference proteome</keyword>
<gene>
    <name evidence="1" type="ORF">F5878DRAFT_564169</name>
</gene>
<name>A0AA38P6Q3_9AGAR</name>
<comment type="caution">
    <text evidence="1">The sequence shown here is derived from an EMBL/GenBank/DDBJ whole genome shotgun (WGS) entry which is preliminary data.</text>
</comment>
<protein>
    <submittedName>
        <fullName evidence="1">Uncharacterized protein</fullName>
    </submittedName>
</protein>
<feature type="non-terminal residue" evidence="1">
    <location>
        <position position="96"/>
    </location>
</feature>
<accession>A0AA38P6Q3</accession>
<dbReference type="EMBL" id="MU806252">
    <property type="protein sequence ID" value="KAJ3837353.1"/>
    <property type="molecule type" value="Genomic_DNA"/>
</dbReference>
<dbReference type="AlphaFoldDB" id="A0AA38P6Q3"/>
<reference evidence="1" key="1">
    <citation type="submission" date="2022-08" db="EMBL/GenBank/DDBJ databases">
        <authorList>
            <consortium name="DOE Joint Genome Institute"/>
            <person name="Min B."/>
            <person name="Riley R."/>
            <person name="Sierra-Patev S."/>
            <person name="Naranjo-Ortiz M."/>
            <person name="Looney B."/>
            <person name="Konkel Z."/>
            <person name="Slot J.C."/>
            <person name="Sakamoto Y."/>
            <person name="Steenwyk J.L."/>
            <person name="Rokas A."/>
            <person name="Carro J."/>
            <person name="Camarero S."/>
            <person name="Ferreira P."/>
            <person name="Molpeceres G."/>
            <person name="Ruiz-Duenas F.J."/>
            <person name="Serrano A."/>
            <person name="Henrissat B."/>
            <person name="Drula E."/>
            <person name="Hughes K.W."/>
            <person name="Mata J.L."/>
            <person name="Ishikawa N.K."/>
            <person name="Vargas-Isla R."/>
            <person name="Ushijima S."/>
            <person name="Smith C.A."/>
            <person name="Ahrendt S."/>
            <person name="Andreopoulos W."/>
            <person name="He G."/>
            <person name="Labutti K."/>
            <person name="Lipzen A."/>
            <person name="Ng V."/>
            <person name="Sandor L."/>
            <person name="Barry K."/>
            <person name="Martinez A.T."/>
            <person name="Xiao Y."/>
            <person name="Gibbons J.G."/>
            <person name="Terashima K."/>
            <person name="Hibbett D.S."/>
            <person name="Grigoriev I.V."/>
        </authorList>
    </citation>
    <scope>NUCLEOTIDE SEQUENCE</scope>
    <source>
        <strain evidence="1">TFB9207</strain>
    </source>
</reference>
<organism evidence="1 2">
    <name type="scientific">Lentinula raphanica</name>
    <dbReference type="NCBI Taxonomy" id="153919"/>
    <lineage>
        <taxon>Eukaryota</taxon>
        <taxon>Fungi</taxon>
        <taxon>Dikarya</taxon>
        <taxon>Basidiomycota</taxon>
        <taxon>Agaricomycotina</taxon>
        <taxon>Agaricomycetes</taxon>
        <taxon>Agaricomycetidae</taxon>
        <taxon>Agaricales</taxon>
        <taxon>Marasmiineae</taxon>
        <taxon>Omphalotaceae</taxon>
        <taxon>Lentinula</taxon>
    </lineage>
</organism>
<sequence length="96" mass="10796">MVTDFVLPDYGWLKAKQIRNENGETLFHPGRAWDGYQTTEDILHQATDAMDILDIDYPDKKHVLAYDNATIHISRSPDALSSSATAMPANPNAKFF</sequence>
<evidence type="ECO:0000313" key="2">
    <source>
        <dbReference type="Proteomes" id="UP001163846"/>
    </source>
</evidence>
<evidence type="ECO:0000313" key="1">
    <source>
        <dbReference type="EMBL" id="KAJ3837353.1"/>
    </source>
</evidence>
<proteinExistence type="predicted"/>